<dbReference type="OrthoDB" id="9760568at2759"/>
<keyword evidence="2" id="KW-1185">Reference proteome</keyword>
<reference evidence="1" key="2">
    <citation type="submission" date="2025-08" db="UniProtKB">
        <authorList>
            <consortium name="Ensembl"/>
        </authorList>
    </citation>
    <scope>IDENTIFICATION</scope>
</reference>
<dbReference type="Ensembl" id="ENSSFOT00015070853.1">
    <property type="protein sequence ID" value="ENSSFOP00015048271.1"/>
    <property type="gene ID" value="ENSSFOG00015026636.1"/>
</dbReference>
<sequence length="85" mass="8913">TGSSGPPSLTCSGPIEDRPDVGTEVMGAALICPGIWFMLLRPLELALDGCVNCGEDCWGDGHLFPLTFPCGQPFMSDEGWKGALA</sequence>
<evidence type="ECO:0000313" key="1">
    <source>
        <dbReference type="Ensembl" id="ENSSFOP00015048271.1"/>
    </source>
</evidence>
<proteinExistence type="predicted"/>
<name>A0A8C9T441_SCLFO</name>
<dbReference type="AlphaFoldDB" id="A0A8C9T441"/>
<protein>
    <submittedName>
        <fullName evidence="1">Uncharacterized protein</fullName>
    </submittedName>
</protein>
<reference evidence="1 2" key="1">
    <citation type="submission" date="2019-04" db="EMBL/GenBank/DDBJ databases">
        <authorList>
            <consortium name="Wellcome Sanger Institute Data Sharing"/>
        </authorList>
    </citation>
    <scope>NUCLEOTIDE SEQUENCE [LARGE SCALE GENOMIC DNA]</scope>
</reference>
<dbReference type="GeneTree" id="ENSGT00900000143241"/>
<dbReference type="Proteomes" id="UP000694397">
    <property type="component" value="Chromosome 9"/>
</dbReference>
<accession>A0A8C9T441</accession>
<reference evidence="1" key="3">
    <citation type="submission" date="2025-09" db="UniProtKB">
        <authorList>
            <consortium name="Ensembl"/>
        </authorList>
    </citation>
    <scope>IDENTIFICATION</scope>
</reference>
<evidence type="ECO:0000313" key="2">
    <source>
        <dbReference type="Proteomes" id="UP000694397"/>
    </source>
</evidence>
<organism evidence="1 2">
    <name type="scientific">Scleropages formosus</name>
    <name type="common">Asian bonytongue</name>
    <name type="synonym">Osteoglossum formosum</name>
    <dbReference type="NCBI Taxonomy" id="113540"/>
    <lineage>
        <taxon>Eukaryota</taxon>
        <taxon>Metazoa</taxon>
        <taxon>Chordata</taxon>
        <taxon>Craniata</taxon>
        <taxon>Vertebrata</taxon>
        <taxon>Euteleostomi</taxon>
        <taxon>Actinopterygii</taxon>
        <taxon>Neopterygii</taxon>
        <taxon>Teleostei</taxon>
        <taxon>Osteoglossocephala</taxon>
        <taxon>Osteoglossomorpha</taxon>
        <taxon>Osteoglossiformes</taxon>
        <taxon>Osteoglossidae</taxon>
        <taxon>Scleropages</taxon>
    </lineage>
</organism>